<dbReference type="PANTHER" id="PTHR34613:SF1">
    <property type="entry name" value="SLL6017 PROTEIN"/>
    <property type="match status" value="1"/>
</dbReference>
<accession>A0A6I0F3D7</accession>
<name>A0A6I0F3D7_9FIRM</name>
<dbReference type="Pfam" id="PF14261">
    <property type="entry name" value="DUF4351"/>
    <property type="match status" value="1"/>
</dbReference>
<dbReference type="Proteomes" id="UP000468766">
    <property type="component" value="Unassembled WGS sequence"/>
</dbReference>
<comment type="caution">
    <text evidence="2">The sequence shown here is derived from an EMBL/GenBank/DDBJ whole genome shotgun (WGS) entry which is preliminary data.</text>
</comment>
<dbReference type="EMBL" id="WBXO01000004">
    <property type="protein sequence ID" value="KAB2952951.1"/>
    <property type="molecule type" value="Genomic_DNA"/>
</dbReference>
<dbReference type="PANTHER" id="PTHR34613">
    <property type="entry name" value="SLL0800 PROTEIN"/>
    <property type="match status" value="1"/>
</dbReference>
<dbReference type="AlphaFoldDB" id="A0A6I0F3D7"/>
<keyword evidence="3" id="KW-1185">Reference proteome</keyword>
<protein>
    <submittedName>
        <fullName evidence="2">DUF4351 domain-containing protein</fullName>
    </submittedName>
</protein>
<evidence type="ECO:0000313" key="2">
    <source>
        <dbReference type="EMBL" id="KAB2952951.1"/>
    </source>
</evidence>
<evidence type="ECO:0000259" key="1">
    <source>
        <dbReference type="Pfam" id="PF14261"/>
    </source>
</evidence>
<feature type="domain" description="DUF4351" evidence="1">
    <location>
        <begin position="234"/>
        <end position="291"/>
    </location>
</feature>
<evidence type="ECO:0000313" key="3">
    <source>
        <dbReference type="Proteomes" id="UP000468766"/>
    </source>
</evidence>
<sequence length="302" mass="34738">MISISFLSELLIDNAEALVQYLTGQNYQNISNLSFDFSEQENPLPTVAFIMKGPEGTMACHIEFQNRNDSTITYQMLSHAIKIHQQTKKPLKQFLIYFGKNEVSIESKINYFGSTGQHLDYAFQIVDLGVMQQEEILQHNNPNLLAFLPVVDRHSYKENPIEHLSRSADAIIHSSLPIHKKREVLLQTLLLAGYVYNPELIIQFLAEVDELIKLEESLTYQLIVKKGEELGEERGQKKALTETLLRQLTIRFGKLVPAFTELIEKQDYNTLQILADRIFDFEKVEEIEKYLVGYSCHGTQIL</sequence>
<organism evidence="2 3">
    <name type="scientific">Heliorestis acidaminivorans</name>
    <dbReference type="NCBI Taxonomy" id="553427"/>
    <lineage>
        <taxon>Bacteria</taxon>
        <taxon>Bacillati</taxon>
        <taxon>Bacillota</taxon>
        <taxon>Clostridia</taxon>
        <taxon>Eubacteriales</taxon>
        <taxon>Heliobacteriaceae</taxon>
        <taxon>Heliorestis</taxon>
    </lineage>
</organism>
<proteinExistence type="predicted"/>
<dbReference type="OrthoDB" id="1730086at2"/>
<dbReference type="InterPro" id="IPR025587">
    <property type="entry name" value="DUF4351"/>
</dbReference>
<reference evidence="2 3" key="1">
    <citation type="submission" date="2019-10" db="EMBL/GenBank/DDBJ databases">
        <title>Whole-genome sequence of the extremophile Heliorestis acidaminivorans DSM 24790.</title>
        <authorList>
            <person name="Kyndt J.A."/>
            <person name="Meyer T.E."/>
        </authorList>
    </citation>
    <scope>NUCLEOTIDE SEQUENCE [LARGE SCALE GENOMIC DNA]</scope>
    <source>
        <strain evidence="2 3">DSM 24790</strain>
    </source>
</reference>
<dbReference type="RefSeq" id="WP_151619610.1">
    <property type="nucleotide sequence ID" value="NZ_WBXO01000004.1"/>
</dbReference>
<gene>
    <name evidence="2" type="ORF">F9B85_06695</name>
</gene>